<dbReference type="EMBL" id="LXQA010196450">
    <property type="protein sequence ID" value="MCI32533.1"/>
    <property type="molecule type" value="Genomic_DNA"/>
</dbReference>
<evidence type="ECO:0000313" key="2">
    <source>
        <dbReference type="EMBL" id="MCI32533.1"/>
    </source>
</evidence>
<feature type="region of interest" description="Disordered" evidence="1">
    <location>
        <begin position="1"/>
        <end position="39"/>
    </location>
</feature>
<dbReference type="Proteomes" id="UP000265520">
    <property type="component" value="Unassembled WGS sequence"/>
</dbReference>
<dbReference type="AlphaFoldDB" id="A0A392R7F3"/>
<accession>A0A392R7F3</accession>
<organism evidence="2 3">
    <name type="scientific">Trifolium medium</name>
    <dbReference type="NCBI Taxonomy" id="97028"/>
    <lineage>
        <taxon>Eukaryota</taxon>
        <taxon>Viridiplantae</taxon>
        <taxon>Streptophyta</taxon>
        <taxon>Embryophyta</taxon>
        <taxon>Tracheophyta</taxon>
        <taxon>Spermatophyta</taxon>
        <taxon>Magnoliopsida</taxon>
        <taxon>eudicotyledons</taxon>
        <taxon>Gunneridae</taxon>
        <taxon>Pentapetalae</taxon>
        <taxon>rosids</taxon>
        <taxon>fabids</taxon>
        <taxon>Fabales</taxon>
        <taxon>Fabaceae</taxon>
        <taxon>Papilionoideae</taxon>
        <taxon>50 kb inversion clade</taxon>
        <taxon>NPAAA clade</taxon>
        <taxon>Hologalegina</taxon>
        <taxon>IRL clade</taxon>
        <taxon>Trifolieae</taxon>
        <taxon>Trifolium</taxon>
    </lineage>
</organism>
<reference evidence="2 3" key="1">
    <citation type="journal article" date="2018" name="Front. Plant Sci.">
        <title>Red Clover (Trifolium pratense) and Zigzag Clover (T. medium) - A Picture of Genomic Similarities and Differences.</title>
        <authorList>
            <person name="Dluhosova J."/>
            <person name="Istvanek J."/>
            <person name="Nedelnik J."/>
            <person name="Repkova J."/>
        </authorList>
    </citation>
    <scope>NUCLEOTIDE SEQUENCE [LARGE SCALE GENOMIC DNA]</scope>
    <source>
        <strain evidence="3">cv. 10/8</strain>
        <tissue evidence="2">Leaf</tissue>
    </source>
</reference>
<sequence length="104" mass="12310">MHCYSPWFESLADMGPKKSASGVTKKRKTDASSSRASQPFDATRFLEPDQFERYKNMENRKIWAEKHFEINPEGVYRRFLDIIDNRGWGKGREIRFDREAINAY</sequence>
<protein>
    <submittedName>
        <fullName evidence="2">Uncharacterized protein</fullName>
    </submittedName>
</protein>
<comment type="caution">
    <text evidence="2">The sequence shown here is derived from an EMBL/GenBank/DDBJ whole genome shotgun (WGS) entry which is preliminary data.</text>
</comment>
<evidence type="ECO:0000313" key="3">
    <source>
        <dbReference type="Proteomes" id="UP000265520"/>
    </source>
</evidence>
<keyword evidence="3" id="KW-1185">Reference proteome</keyword>
<name>A0A392R7F3_9FABA</name>
<feature type="non-terminal residue" evidence="2">
    <location>
        <position position="104"/>
    </location>
</feature>
<evidence type="ECO:0000256" key="1">
    <source>
        <dbReference type="SAM" id="MobiDB-lite"/>
    </source>
</evidence>
<proteinExistence type="predicted"/>